<proteinExistence type="predicted"/>
<gene>
    <name evidence="2" type="ORF">SEMRO_1250_G256070.1</name>
</gene>
<protein>
    <submittedName>
        <fullName evidence="2">Uncharacterized protein</fullName>
    </submittedName>
</protein>
<organism evidence="2 3">
    <name type="scientific">Seminavis robusta</name>
    <dbReference type="NCBI Taxonomy" id="568900"/>
    <lineage>
        <taxon>Eukaryota</taxon>
        <taxon>Sar</taxon>
        <taxon>Stramenopiles</taxon>
        <taxon>Ochrophyta</taxon>
        <taxon>Bacillariophyta</taxon>
        <taxon>Bacillariophyceae</taxon>
        <taxon>Bacillariophycidae</taxon>
        <taxon>Naviculales</taxon>
        <taxon>Naviculaceae</taxon>
        <taxon>Seminavis</taxon>
    </lineage>
</organism>
<reference evidence="2" key="1">
    <citation type="submission" date="2020-06" db="EMBL/GenBank/DDBJ databases">
        <authorList>
            <consortium name="Plant Systems Biology data submission"/>
        </authorList>
    </citation>
    <scope>NUCLEOTIDE SEQUENCE</scope>
    <source>
        <strain evidence="2">D6</strain>
    </source>
</reference>
<evidence type="ECO:0000256" key="1">
    <source>
        <dbReference type="SAM" id="MobiDB-lite"/>
    </source>
</evidence>
<feature type="compositionally biased region" description="Basic residues" evidence="1">
    <location>
        <begin position="36"/>
        <end position="46"/>
    </location>
</feature>
<feature type="region of interest" description="Disordered" evidence="1">
    <location>
        <begin position="443"/>
        <end position="502"/>
    </location>
</feature>
<name>A0A9N8EIX8_9STRA</name>
<dbReference type="Proteomes" id="UP001153069">
    <property type="component" value="Unassembled WGS sequence"/>
</dbReference>
<comment type="caution">
    <text evidence="2">The sequence shown here is derived from an EMBL/GenBank/DDBJ whole genome shotgun (WGS) entry which is preliminary data.</text>
</comment>
<feature type="compositionally biased region" description="Basic residues" evidence="1">
    <location>
        <begin position="170"/>
        <end position="179"/>
    </location>
</feature>
<feature type="compositionally biased region" description="Polar residues" evidence="1">
    <location>
        <begin position="17"/>
        <end position="31"/>
    </location>
</feature>
<accession>A0A9N8EIX8</accession>
<feature type="compositionally biased region" description="Low complexity" evidence="1">
    <location>
        <begin position="443"/>
        <end position="483"/>
    </location>
</feature>
<sequence length="983" mass="102106">MMNRSQKSARSSDTKGDTNYFNQRSKLNQPNESRHLKMKSKRRGKSKSYSYDSYYYYEEEERWEERQPFLENAQFVAYPVVTTQSHTNADTTQYVLLPVQVHNTVPATVTVIDNQQVQQPVTVVTTPQNNIFQQQNQVLVAQQPPPPPPTYRSRRSKSGGMSKSRSTSSSRRRRRREERRRRWEQRNYVVTVVTPRNPEPIHTPQPLTLPPITYPPFTFPPITYPPFTLPPFTFPPYTLPPVTLPPVTLPPTSPPPTSVAPTASPPVTVPPTTSTPIALPPAPMTTTPTLNAASPNPTVALPLDVVDTVSTLNFVMDFGFTGTPREPTQEEIDGILTQTELFNSDVLRAAFPTTFESFQLAEVGNASELRGPFTNTFISYAGQTRFRPTPATRQIVTSTTTPTQADVESVINGADYQGEFNYVPNATPDGTIFALTTSVVSTGGTSAPTSATTTTVPDMTTAPSATGTSPGTPAGTTTTAPGTLQPSAGGTPAASPGVTTAVPGATTINPSVIGTPAGSPGVTTLVPGATTINPSVIGTPAGSPGVTTAVPGATTINPSGIGTPGVTTAVPGATIIPSLPATTVVPVPGVTIIPSLPATTINPSVIGTPAATIIPSLPATTAVPVPGVTIIPSLPATTINPSVIGTPAASPGVTTAIPGATIIPSLPATTVVPVPGVTIVPSVPAVPGATTIVPSVPAATPATTTAATAIPTVDLQSCTLLMLVSDANLDTVLSQEEFVGFVSAMTNFQIGAVPFESLPMAFQDIYNAFAIPGIGLDIAGADPLVPATPEQAIALEFICSSTNQAIVDSASAAAVPAALAPGLPAAATAAATVAATAATTAVVTTAPGLSLANPNIPPGPNILGRRRDPMPRASISATTIAPTPTPTMDFQICSLLMLLSDTNFDIELSQTEYVAFVNGMTNYQLGAVAFESLPFGFQNIYNFFAAAGGGLDIEGADPLIPVTKAQTARIEHICTRVNQAIVG</sequence>
<evidence type="ECO:0000313" key="2">
    <source>
        <dbReference type="EMBL" id="CAB9521927.1"/>
    </source>
</evidence>
<feature type="region of interest" description="Disordered" evidence="1">
    <location>
        <begin position="139"/>
        <end position="181"/>
    </location>
</feature>
<feature type="region of interest" description="Disordered" evidence="1">
    <location>
        <begin position="1"/>
        <end position="47"/>
    </location>
</feature>
<keyword evidence="3" id="KW-1185">Reference proteome</keyword>
<evidence type="ECO:0000313" key="3">
    <source>
        <dbReference type="Proteomes" id="UP001153069"/>
    </source>
</evidence>
<dbReference type="AlphaFoldDB" id="A0A9N8EIX8"/>
<dbReference type="EMBL" id="CAICTM010001248">
    <property type="protein sequence ID" value="CAB9521927.1"/>
    <property type="molecule type" value="Genomic_DNA"/>
</dbReference>
<feature type="compositionally biased region" description="Low complexity" evidence="1">
    <location>
        <begin position="158"/>
        <end position="169"/>
    </location>
</feature>